<dbReference type="EMBL" id="PQNY01000002">
    <property type="protein sequence ID" value="POS02805.1"/>
    <property type="molecule type" value="Genomic_DNA"/>
</dbReference>
<evidence type="ECO:0000256" key="1">
    <source>
        <dbReference type="SAM" id="Phobius"/>
    </source>
</evidence>
<comment type="caution">
    <text evidence="3">The sequence shown here is derived from an EMBL/GenBank/DDBJ whole genome shotgun (WGS) entry which is preliminary data.</text>
</comment>
<feature type="domain" description="Mce/MlaD" evidence="2">
    <location>
        <begin position="36"/>
        <end position="112"/>
    </location>
</feature>
<accession>A0A2S4NAU7</accession>
<dbReference type="Pfam" id="PF02470">
    <property type="entry name" value="MlaD"/>
    <property type="match status" value="1"/>
</dbReference>
<keyword evidence="4" id="KW-1185">Reference proteome</keyword>
<dbReference type="InterPro" id="IPR052336">
    <property type="entry name" value="MlaD_Phospholipid_Transporter"/>
</dbReference>
<feature type="transmembrane region" description="Helical" evidence="1">
    <location>
        <begin position="7"/>
        <end position="27"/>
    </location>
</feature>
<protein>
    <submittedName>
        <fullName evidence="3">Phospholipid/cholesterol/gamma-HCH transport system substrate-binding protein</fullName>
    </submittedName>
</protein>
<dbReference type="AlphaFoldDB" id="A0A2S4NAU7"/>
<sequence length="320" mass="35151">MKLSREIKTAILVIASILLFIWGYSFLKGRDLFVNYKTFYVEYMNVEGLAVSSPVTINGLTVGKVSAIKLNNNTAKLVVEMQIKSDYPITKSALAEIYAPSPIGGKQIAIIPNAKDSRLAQDGDYLISSAKLGLTDALALQVEPLKVKIEKLLDNANTMVLGINDVLNAKNKQNLQASLQNLNETLAQFKLVSAQANDLLAENKSKINSTLSNVDKASANFVKVSDSISKIQLGETVKKLENTLANVNHIMTDIDAGKGSMGKLMKDETLYNNFANTSKELELLLQDLRLNPTRYVNVSLFGKKNKPYVAPQETPQDIKQ</sequence>
<evidence type="ECO:0000313" key="4">
    <source>
        <dbReference type="Proteomes" id="UP000237056"/>
    </source>
</evidence>
<dbReference type="PANTHER" id="PTHR33371">
    <property type="entry name" value="INTERMEMBRANE PHOSPHOLIPID TRANSPORT SYSTEM BINDING PROTEIN MLAD-RELATED"/>
    <property type="match status" value="1"/>
</dbReference>
<organism evidence="3 4">
    <name type="scientific">Flavobacterium croceum DSM 17960</name>
    <dbReference type="NCBI Taxonomy" id="1121886"/>
    <lineage>
        <taxon>Bacteria</taxon>
        <taxon>Pseudomonadati</taxon>
        <taxon>Bacteroidota</taxon>
        <taxon>Flavobacteriia</taxon>
        <taxon>Flavobacteriales</taxon>
        <taxon>Flavobacteriaceae</taxon>
        <taxon>Flavobacterium</taxon>
    </lineage>
</organism>
<evidence type="ECO:0000259" key="2">
    <source>
        <dbReference type="Pfam" id="PF02470"/>
    </source>
</evidence>
<keyword evidence="1" id="KW-1133">Transmembrane helix</keyword>
<proteinExistence type="predicted"/>
<reference evidence="3 4" key="1">
    <citation type="submission" date="2018-01" db="EMBL/GenBank/DDBJ databases">
        <title>Genomic Encyclopedia of Type Strains, Phase I: the one thousand microbial genomes (KMG-I) project.</title>
        <authorList>
            <person name="Goeker M."/>
        </authorList>
    </citation>
    <scope>NUCLEOTIDE SEQUENCE [LARGE SCALE GENOMIC DNA]</scope>
    <source>
        <strain evidence="3 4">DSM 17960</strain>
    </source>
</reference>
<name>A0A2S4NAU7_9FLAO</name>
<evidence type="ECO:0000313" key="3">
    <source>
        <dbReference type="EMBL" id="POS02805.1"/>
    </source>
</evidence>
<gene>
    <name evidence="3" type="ORF">Q361_102118</name>
</gene>
<dbReference type="Proteomes" id="UP000237056">
    <property type="component" value="Unassembled WGS sequence"/>
</dbReference>
<dbReference type="RefSeq" id="WP_103725052.1">
    <property type="nucleotide sequence ID" value="NZ_PQNY01000002.1"/>
</dbReference>
<dbReference type="OrthoDB" id="9769132at2"/>
<keyword evidence="1" id="KW-0472">Membrane</keyword>
<dbReference type="InterPro" id="IPR003399">
    <property type="entry name" value="Mce/MlaD"/>
</dbReference>
<keyword evidence="1" id="KW-0812">Transmembrane</keyword>
<dbReference type="PANTHER" id="PTHR33371:SF4">
    <property type="entry name" value="INTERMEMBRANE PHOSPHOLIPID TRANSPORT SYSTEM BINDING PROTEIN MLAD"/>
    <property type="match status" value="1"/>
</dbReference>